<dbReference type="EMBL" id="CAXAJV020001293">
    <property type="protein sequence ID" value="CAL7943777.1"/>
    <property type="molecule type" value="Genomic_DNA"/>
</dbReference>
<organism evidence="3 4">
    <name type="scientific">Xylocopa violacea</name>
    <name type="common">Violet carpenter bee</name>
    <name type="synonym">Apis violacea</name>
    <dbReference type="NCBI Taxonomy" id="135666"/>
    <lineage>
        <taxon>Eukaryota</taxon>
        <taxon>Metazoa</taxon>
        <taxon>Ecdysozoa</taxon>
        <taxon>Arthropoda</taxon>
        <taxon>Hexapoda</taxon>
        <taxon>Insecta</taxon>
        <taxon>Pterygota</taxon>
        <taxon>Neoptera</taxon>
        <taxon>Endopterygota</taxon>
        <taxon>Hymenoptera</taxon>
        <taxon>Apocrita</taxon>
        <taxon>Aculeata</taxon>
        <taxon>Apoidea</taxon>
        <taxon>Anthophila</taxon>
        <taxon>Apidae</taxon>
        <taxon>Xylocopa</taxon>
        <taxon>Xylocopa</taxon>
    </lineage>
</organism>
<evidence type="ECO:0000256" key="2">
    <source>
        <dbReference type="SAM" id="SignalP"/>
    </source>
</evidence>
<evidence type="ECO:0000256" key="1">
    <source>
        <dbReference type="SAM" id="Phobius"/>
    </source>
</evidence>
<evidence type="ECO:0000313" key="3">
    <source>
        <dbReference type="EMBL" id="CAL7943777.1"/>
    </source>
</evidence>
<dbReference type="Proteomes" id="UP001642520">
    <property type="component" value="Unassembled WGS sequence"/>
</dbReference>
<keyword evidence="1" id="KW-1133">Transmembrane helix</keyword>
<keyword evidence="1" id="KW-0812">Transmembrane</keyword>
<gene>
    <name evidence="3" type="ORF">XYLVIOL_LOCUS6285</name>
</gene>
<accession>A0ABP1NUV6</accession>
<feature type="chain" id="PRO_5047049796" evidence="2">
    <location>
        <begin position="19"/>
        <end position="167"/>
    </location>
</feature>
<name>A0ABP1NUV6_XYLVO</name>
<comment type="caution">
    <text evidence="3">The sequence shown here is derived from an EMBL/GenBank/DDBJ whole genome shotgun (WGS) entry which is preliminary data.</text>
</comment>
<protein>
    <submittedName>
        <fullName evidence="3">Uncharacterized protein</fullName>
    </submittedName>
</protein>
<reference evidence="3 4" key="1">
    <citation type="submission" date="2024-08" db="EMBL/GenBank/DDBJ databases">
        <authorList>
            <person name="Will J Nash"/>
            <person name="Angela Man"/>
            <person name="Seanna McTaggart"/>
            <person name="Kendall Baker"/>
            <person name="Tom Barker"/>
            <person name="Leah Catchpole"/>
            <person name="Alex Durrant"/>
            <person name="Karim Gharbi"/>
            <person name="Naomi Irish"/>
            <person name="Gemy Kaithakottil"/>
            <person name="Debby Ku"/>
            <person name="Aaliyah Providence"/>
            <person name="Felix Shaw"/>
            <person name="David Swarbreck"/>
            <person name="Chris Watkins"/>
            <person name="Ann M. McCartney"/>
            <person name="Giulio Formenti"/>
            <person name="Alice Mouton"/>
            <person name="Noel Vella"/>
            <person name="Bjorn M von Reumont"/>
            <person name="Adriana Vella"/>
            <person name="Wilfried Haerty"/>
        </authorList>
    </citation>
    <scope>NUCLEOTIDE SEQUENCE [LARGE SCALE GENOMIC DNA]</scope>
</reference>
<keyword evidence="2" id="KW-0732">Signal</keyword>
<keyword evidence="1" id="KW-0472">Membrane</keyword>
<sequence>MVVVVVVVVMVTVVVVESTTTTTTTTTTTATTTTTRTTTVVVVVVMVVVVVVEEKRPGGPRVAYRRAPERVEGPKSTVLSLLRTPGGILTLKRRPHEPREFVCKGTVVLVPRRVASLLFSLPLLPALDAAYLSPTLTLSSHHRPSTLPPPSSTLPFPTGVLSLLHYK</sequence>
<feature type="signal peptide" evidence="2">
    <location>
        <begin position="1"/>
        <end position="18"/>
    </location>
</feature>
<proteinExistence type="predicted"/>
<evidence type="ECO:0000313" key="4">
    <source>
        <dbReference type="Proteomes" id="UP001642520"/>
    </source>
</evidence>
<feature type="transmembrane region" description="Helical" evidence="1">
    <location>
        <begin position="34"/>
        <end position="52"/>
    </location>
</feature>
<keyword evidence="4" id="KW-1185">Reference proteome</keyword>